<feature type="domain" description="DUF218" evidence="1">
    <location>
        <begin position="37"/>
        <end position="149"/>
    </location>
</feature>
<dbReference type="InterPro" id="IPR003848">
    <property type="entry name" value="DUF218"/>
</dbReference>
<evidence type="ECO:0000313" key="3">
    <source>
        <dbReference type="Proteomes" id="UP000621307"/>
    </source>
</evidence>
<dbReference type="PANTHER" id="PTHR30336">
    <property type="entry name" value="INNER MEMBRANE PROTEIN, PROBABLE PERMEASE"/>
    <property type="match status" value="1"/>
</dbReference>
<dbReference type="CDD" id="cd06259">
    <property type="entry name" value="YdcF-like"/>
    <property type="match status" value="1"/>
</dbReference>
<dbReference type="InterPro" id="IPR051599">
    <property type="entry name" value="Cell_Envelope_Assoc"/>
</dbReference>
<sequence length="187" mass="20858">MKIQKYCRLGIMSFILVILLIIPVRLAIAYHQSPQPQAILTLGAWIDREEMAAQIASLYPSLKVWVSSGTPPQLVRPIFQAAGVSDSRLYLDYRAVDTVTNFTTLISDFKQHGIQHLFLITSDFHMPRAKAIATLILGSQGIAFTPISVSSDQFKQETIVPIIRDIARSLLWIFTSHTGASFESVID</sequence>
<dbReference type="EMBL" id="JACJQL010000054">
    <property type="protein sequence ID" value="MBD2254502.1"/>
    <property type="molecule type" value="Genomic_DNA"/>
</dbReference>
<reference evidence="2 3" key="1">
    <citation type="journal article" date="2020" name="ISME J.">
        <title>Comparative genomics reveals insights into cyanobacterial evolution and habitat adaptation.</title>
        <authorList>
            <person name="Chen M.Y."/>
            <person name="Teng W.K."/>
            <person name="Zhao L."/>
            <person name="Hu C.X."/>
            <person name="Zhou Y.K."/>
            <person name="Han B.P."/>
            <person name="Song L.R."/>
            <person name="Shu W.S."/>
        </authorList>
    </citation>
    <scope>NUCLEOTIDE SEQUENCE [LARGE SCALE GENOMIC DNA]</scope>
    <source>
        <strain evidence="2 3">FACHB-3921</strain>
    </source>
</reference>
<evidence type="ECO:0000259" key="1">
    <source>
        <dbReference type="Pfam" id="PF02698"/>
    </source>
</evidence>
<evidence type="ECO:0000313" key="2">
    <source>
        <dbReference type="EMBL" id="MBD2254502.1"/>
    </source>
</evidence>
<dbReference type="Pfam" id="PF02698">
    <property type="entry name" value="DUF218"/>
    <property type="match status" value="1"/>
</dbReference>
<dbReference type="PANTHER" id="PTHR30336:SF20">
    <property type="entry name" value="DUF218 DOMAIN-CONTAINING PROTEIN"/>
    <property type="match status" value="1"/>
</dbReference>
<protein>
    <submittedName>
        <fullName evidence="2">YdcF family protein</fullName>
    </submittedName>
</protein>
<name>A0ABR8BK84_9NOSO</name>
<organism evidence="2 3">
    <name type="scientific">Nostoc parmelioides FACHB-3921</name>
    <dbReference type="NCBI Taxonomy" id="2692909"/>
    <lineage>
        <taxon>Bacteria</taxon>
        <taxon>Bacillati</taxon>
        <taxon>Cyanobacteriota</taxon>
        <taxon>Cyanophyceae</taxon>
        <taxon>Nostocales</taxon>
        <taxon>Nostocaceae</taxon>
        <taxon>Nostoc</taxon>
    </lineage>
</organism>
<dbReference type="Proteomes" id="UP000621307">
    <property type="component" value="Unassembled WGS sequence"/>
</dbReference>
<dbReference type="RefSeq" id="WP_190570689.1">
    <property type="nucleotide sequence ID" value="NZ_JACJQL010000054.1"/>
</dbReference>
<accession>A0ABR8BK84</accession>
<keyword evidence="3" id="KW-1185">Reference proteome</keyword>
<comment type="caution">
    <text evidence="2">The sequence shown here is derived from an EMBL/GenBank/DDBJ whole genome shotgun (WGS) entry which is preliminary data.</text>
</comment>
<proteinExistence type="predicted"/>
<gene>
    <name evidence="2" type="ORF">H6G14_24980</name>
</gene>